<dbReference type="GO" id="GO:0004828">
    <property type="term" value="F:serine-tRNA ligase activity"/>
    <property type="evidence" value="ECO:0007669"/>
    <property type="project" value="UniProtKB-EC"/>
</dbReference>
<name>A0ABS6DP81_9MOLU</name>
<feature type="coiled-coil region" evidence="9">
    <location>
        <begin position="38"/>
        <end position="103"/>
    </location>
</feature>
<dbReference type="PANTHER" id="PTHR43697:SF1">
    <property type="entry name" value="SERINE--TRNA LIGASE"/>
    <property type="match status" value="1"/>
</dbReference>
<evidence type="ECO:0000313" key="11">
    <source>
        <dbReference type="EMBL" id="MBU4692130.1"/>
    </source>
</evidence>
<dbReference type="RefSeq" id="WP_216488442.1">
    <property type="nucleotide sequence ID" value="NZ_JAHMHH010000001.1"/>
</dbReference>
<evidence type="ECO:0000256" key="4">
    <source>
        <dbReference type="ARBA" id="ARBA00022490"/>
    </source>
</evidence>
<keyword evidence="9" id="KW-0175">Coiled coil</keyword>
<sequence length="421" mass="48413">MLDLKWLLQNQDKAIEGLKNRNFDTNEVLKLIDLVTQRNKKTFEVEQLQAQRNQFSEEIGILKRNKKPVDEVLKKVNEIKTLIEKESIELNSLNEQVEQLALSIPNIPYHDVPVGKSEDENVVINEYPTLGRGLVKNVKPHYEIAKDLDIVDFERSVKLAESRFVLYKKDGAKLVRALANFMLDTHINNDYEELMPAHLVNSKMLVGTGQLPKFKEDLYKLENEDLWLIPTAEVPVTNYHNQEIIDLSQTKKFVAYTKCFRSEAGSGGKDTRGLIRQHEFHKVELVKLSSNENVLQDFYDTVEDAKSILKLLEIPFRELSLCTGDIGFSSAKTIDLELWIPSEQKYRETSSISVFFDFQARRSMIRYRDNDNKIQYANTINGSGLAIDRVVAAILENYQNEDGTISIPKVLVPYFGKELIK</sequence>
<dbReference type="InterPro" id="IPR006195">
    <property type="entry name" value="aa-tRNA-synth_II"/>
</dbReference>
<keyword evidence="11" id="KW-0436">Ligase</keyword>
<feature type="domain" description="Aminoacyl-transfer RNA synthetases class-II family profile" evidence="10">
    <location>
        <begin position="173"/>
        <end position="408"/>
    </location>
</feature>
<keyword evidence="12" id="KW-1185">Reference proteome</keyword>
<keyword evidence="4" id="KW-0963">Cytoplasm</keyword>
<organism evidence="11 12">
    <name type="scientific">Mycoplasma zalophi</name>
    <dbReference type="NCBI Taxonomy" id="191287"/>
    <lineage>
        <taxon>Bacteria</taxon>
        <taxon>Bacillati</taxon>
        <taxon>Mycoplasmatota</taxon>
        <taxon>Mollicutes</taxon>
        <taxon>Mycoplasmataceae</taxon>
        <taxon>Mycoplasma</taxon>
    </lineage>
</organism>
<dbReference type="CDD" id="cd00770">
    <property type="entry name" value="SerRS_core"/>
    <property type="match status" value="1"/>
</dbReference>
<dbReference type="NCBIfam" id="TIGR00414">
    <property type="entry name" value="serS"/>
    <property type="match status" value="1"/>
</dbReference>
<comment type="catalytic activity">
    <reaction evidence="6">
        <text>tRNA(Sec) + L-serine + ATP = L-seryl-tRNA(Sec) + AMP + diphosphate + H(+)</text>
        <dbReference type="Rhea" id="RHEA:42580"/>
        <dbReference type="Rhea" id="RHEA-COMP:9742"/>
        <dbReference type="Rhea" id="RHEA-COMP:10128"/>
        <dbReference type="ChEBI" id="CHEBI:15378"/>
        <dbReference type="ChEBI" id="CHEBI:30616"/>
        <dbReference type="ChEBI" id="CHEBI:33019"/>
        <dbReference type="ChEBI" id="CHEBI:33384"/>
        <dbReference type="ChEBI" id="CHEBI:78442"/>
        <dbReference type="ChEBI" id="CHEBI:78533"/>
        <dbReference type="ChEBI" id="CHEBI:456215"/>
        <dbReference type="EC" id="6.1.1.11"/>
    </reaction>
</comment>
<comment type="caution">
    <text evidence="11">The sequence shown here is derived from an EMBL/GenBank/DDBJ whole genome shotgun (WGS) entry which is preliminary data.</text>
</comment>
<evidence type="ECO:0000256" key="9">
    <source>
        <dbReference type="SAM" id="Coils"/>
    </source>
</evidence>
<dbReference type="EC" id="6.1.1.11" evidence="3 8"/>
<protein>
    <recommendedName>
        <fullName evidence="3 8">Serine--tRNA ligase</fullName>
        <ecNumber evidence="3 8">6.1.1.11</ecNumber>
    </recommendedName>
</protein>
<dbReference type="EMBL" id="JAHMHH010000001">
    <property type="protein sequence ID" value="MBU4692130.1"/>
    <property type="molecule type" value="Genomic_DNA"/>
</dbReference>
<evidence type="ECO:0000256" key="2">
    <source>
        <dbReference type="ARBA" id="ARBA00010728"/>
    </source>
</evidence>
<evidence type="ECO:0000313" key="12">
    <source>
        <dbReference type="Proteomes" id="UP000718793"/>
    </source>
</evidence>
<dbReference type="Pfam" id="PF00587">
    <property type="entry name" value="tRNA-synt_2b"/>
    <property type="match status" value="1"/>
</dbReference>
<dbReference type="InterPro" id="IPR002314">
    <property type="entry name" value="aa-tRNA-synt_IIb"/>
</dbReference>
<comment type="subcellular location">
    <subcellularLocation>
        <location evidence="1">Cytoplasm</location>
    </subcellularLocation>
</comment>
<dbReference type="Proteomes" id="UP000718793">
    <property type="component" value="Unassembled WGS sequence"/>
</dbReference>
<evidence type="ECO:0000256" key="6">
    <source>
        <dbReference type="ARBA" id="ARBA00047929"/>
    </source>
</evidence>
<dbReference type="InterPro" id="IPR015866">
    <property type="entry name" value="Ser-tRNA-synth_1_N"/>
</dbReference>
<evidence type="ECO:0000256" key="1">
    <source>
        <dbReference type="ARBA" id="ARBA00004496"/>
    </source>
</evidence>
<accession>A0ABS6DP81</accession>
<evidence type="ECO:0000256" key="3">
    <source>
        <dbReference type="ARBA" id="ARBA00012840"/>
    </source>
</evidence>
<dbReference type="InterPro" id="IPR033729">
    <property type="entry name" value="SerRS_core"/>
</dbReference>
<comment type="catalytic activity">
    <reaction evidence="7">
        <text>tRNA(Ser) + L-serine + ATP = L-seryl-tRNA(Ser) + AMP + diphosphate + H(+)</text>
        <dbReference type="Rhea" id="RHEA:12292"/>
        <dbReference type="Rhea" id="RHEA-COMP:9669"/>
        <dbReference type="Rhea" id="RHEA-COMP:9703"/>
        <dbReference type="ChEBI" id="CHEBI:15378"/>
        <dbReference type="ChEBI" id="CHEBI:30616"/>
        <dbReference type="ChEBI" id="CHEBI:33019"/>
        <dbReference type="ChEBI" id="CHEBI:33384"/>
        <dbReference type="ChEBI" id="CHEBI:78442"/>
        <dbReference type="ChEBI" id="CHEBI:78533"/>
        <dbReference type="ChEBI" id="CHEBI:456215"/>
        <dbReference type="EC" id="6.1.1.11"/>
    </reaction>
</comment>
<evidence type="ECO:0000256" key="8">
    <source>
        <dbReference type="NCBIfam" id="TIGR00414"/>
    </source>
</evidence>
<reference evidence="11" key="1">
    <citation type="submission" date="2021-06" db="EMBL/GenBank/DDBJ databases">
        <title>Novel Mycoplasma species detected in California sea lions (Zalophus californianus) from the USA.</title>
        <authorList>
            <person name="Volokhov D.V."/>
            <person name="Furtak V.A."/>
            <person name="Zagorodnyaya T.A."/>
        </authorList>
    </citation>
    <scope>NUCLEOTIDE SEQUENCE [LARGE SCALE GENOMIC DNA]</scope>
    <source>
        <strain evidence="11">CSL 5346</strain>
    </source>
</reference>
<dbReference type="InterPro" id="IPR002317">
    <property type="entry name" value="Ser-tRNA-ligase_type_1"/>
</dbReference>
<dbReference type="PANTHER" id="PTHR43697">
    <property type="entry name" value="SERYL-TRNA SYNTHETASE"/>
    <property type="match status" value="1"/>
</dbReference>
<comment type="similarity">
    <text evidence="2">Belongs to the class-II aminoacyl-tRNA synthetase family. Type-1 seryl-tRNA synthetase subfamily.</text>
</comment>
<evidence type="ECO:0000256" key="5">
    <source>
        <dbReference type="ARBA" id="ARBA00022917"/>
    </source>
</evidence>
<keyword evidence="5" id="KW-0648">Protein biosynthesis</keyword>
<dbReference type="Pfam" id="PF02403">
    <property type="entry name" value="Seryl_tRNA_N"/>
    <property type="match status" value="1"/>
</dbReference>
<dbReference type="PIRSF" id="PIRSF001529">
    <property type="entry name" value="Ser-tRNA-synth_IIa"/>
    <property type="match status" value="1"/>
</dbReference>
<gene>
    <name evidence="11" type="primary">serS</name>
    <name evidence="11" type="ORF">KQ875_00765</name>
</gene>
<evidence type="ECO:0000259" key="10">
    <source>
        <dbReference type="PROSITE" id="PS50862"/>
    </source>
</evidence>
<proteinExistence type="inferred from homology"/>
<evidence type="ECO:0000256" key="7">
    <source>
        <dbReference type="ARBA" id="ARBA00048823"/>
    </source>
</evidence>
<dbReference type="PROSITE" id="PS50862">
    <property type="entry name" value="AA_TRNA_LIGASE_II"/>
    <property type="match status" value="1"/>
</dbReference>